<dbReference type="RefSeq" id="WP_169066134.1">
    <property type="nucleotide sequence ID" value="NZ_SPMY01000020.1"/>
</dbReference>
<comment type="caution">
    <text evidence="1">The sequence shown here is derived from an EMBL/GenBank/DDBJ whole genome shotgun (WGS) entry which is preliminary data.</text>
</comment>
<dbReference type="EMBL" id="SPMY01000020">
    <property type="protein sequence ID" value="NMQ27672.1"/>
    <property type="molecule type" value="Genomic_DNA"/>
</dbReference>
<sequence length="76" mass="8551">MTRSSEAAIATAIESVVPDAGHKWVDGKGFDRHRGILPVEAPGFMRTAQARLREKLEALHGEQRYAFQRYLELLLS</sequence>
<dbReference type="Proteomes" id="UP000749010">
    <property type="component" value="Unassembled WGS sequence"/>
</dbReference>
<reference evidence="1 2" key="1">
    <citation type="submission" date="2019-03" db="EMBL/GenBank/DDBJ databases">
        <title>Metabolic reconstructions from genomes of highly enriched 'Candidatus Accumulibacter' and 'Candidatus Competibacter' bioreactor populations.</title>
        <authorList>
            <person name="Annavajhala M.K."/>
            <person name="Welles L."/>
            <person name="Abbas B."/>
            <person name="Sorokin D."/>
            <person name="Park H."/>
            <person name="Van Loosdrecht M."/>
            <person name="Chandran K."/>
        </authorList>
    </citation>
    <scope>NUCLEOTIDE SEQUENCE [LARGE SCALE GENOMIC DNA]</scope>
    <source>
        <strain evidence="1 2">SBR_S</strain>
    </source>
</reference>
<proteinExistence type="predicted"/>
<keyword evidence="2" id="KW-1185">Reference proteome</keyword>
<name>A0ABX1TTU0_9PROT</name>
<accession>A0ABX1TTU0</accession>
<protein>
    <submittedName>
        <fullName evidence="1">Uncharacterized protein</fullName>
    </submittedName>
</protein>
<evidence type="ECO:0000313" key="1">
    <source>
        <dbReference type="EMBL" id="NMQ27672.1"/>
    </source>
</evidence>
<organism evidence="1 2">
    <name type="scientific">Candidatus Accumulibacter phosphatis</name>
    <dbReference type="NCBI Taxonomy" id="327160"/>
    <lineage>
        <taxon>Bacteria</taxon>
        <taxon>Pseudomonadati</taxon>
        <taxon>Pseudomonadota</taxon>
        <taxon>Betaproteobacteria</taxon>
        <taxon>Candidatus Accumulibacter</taxon>
    </lineage>
</organism>
<evidence type="ECO:0000313" key="2">
    <source>
        <dbReference type="Proteomes" id="UP000749010"/>
    </source>
</evidence>
<gene>
    <name evidence="1" type="ORF">E4Q23_07840</name>
</gene>